<evidence type="ECO:0000256" key="1">
    <source>
        <dbReference type="ARBA" id="ARBA00001798"/>
    </source>
</evidence>
<comment type="cofactor">
    <cofactor evidence="2">
        <name>Zn(2+)</name>
        <dbReference type="ChEBI" id="CHEBI:29105"/>
    </cofactor>
</comment>
<dbReference type="EMBL" id="QGKX02001521">
    <property type="protein sequence ID" value="KAF3513499.1"/>
    <property type="molecule type" value="Genomic_DNA"/>
</dbReference>
<comment type="catalytic activity">
    <reaction evidence="1">
        <text>[E2 ubiquitin-conjugating enzyme]-S-ubiquitinyl-L-cysteine + [acceptor protein]-L-lysine = [E2 ubiquitin-conjugating enzyme]-L-cysteine + [acceptor protein]-N(6)-ubiquitinyl-L-lysine.</text>
        <dbReference type="EC" id="2.3.2.31"/>
    </reaction>
</comment>
<feature type="domain" description="RING-type" evidence="12">
    <location>
        <begin position="51"/>
        <end position="278"/>
    </location>
</feature>
<dbReference type="SUPFAM" id="SSF57850">
    <property type="entry name" value="RING/U-box"/>
    <property type="match status" value="1"/>
</dbReference>
<dbReference type="AlphaFoldDB" id="A0A8S9PDE8"/>
<gene>
    <name evidence="13" type="ORF">F2Q69_00004975</name>
</gene>
<comment type="pathway">
    <text evidence="3">Protein modification; protein ubiquitination.</text>
</comment>
<evidence type="ECO:0000256" key="2">
    <source>
        <dbReference type="ARBA" id="ARBA00001947"/>
    </source>
</evidence>
<protein>
    <recommendedName>
        <fullName evidence="5">RBR-type E3 ubiquitin transferase</fullName>
        <ecNumber evidence="5">2.3.2.31</ecNumber>
    </recommendedName>
</protein>
<dbReference type="PROSITE" id="PS51873">
    <property type="entry name" value="TRIAD"/>
    <property type="match status" value="1"/>
</dbReference>
<keyword evidence="8" id="KW-0677">Repeat</keyword>
<dbReference type="SMART" id="SM00647">
    <property type="entry name" value="IBR"/>
    <property type="match status" value="1"/>
</dbReference>
<evidence type="ECO:0000256" key="11">
    <source>
        <dbReference type="ARBA" id="ARBA00022833"/>
    </source>
</evidence>
<dbReference type="CDD" id="cd20346">
    <property type="entry name" value="BRcat_RBR_ANKIB1"/>
    <property type="match status" value="1"/>
</dbReference>
<keyword evidence="10" id="KW-0833">Ubl conjugation pathway</keyword>
<dbReference type="GO" id="GO:0061630">
    <property type="term" value="F:ubiquitin protein ligase activity"/>
    <property type="evidence" value="ECO:0007669"/>
    <property type="project" value="UniProtKB-EC"/>
</dbReference>
<dbReference type="InterPro" id="IPR031127">
    <property type="entry name" value="E3_UB_ligase_RBR"/>
</dbReference>
<accession>A0A8S9PDE8</accession>
<evidence type="ECO:0000313" key="13">
    <source>
        <dbReference type="EMBL" id="KAF3513499.1"/>
    </source>
</evidence>
<dbReference type="InterPro" id="IPR044066">
    <property type="entry name" value="TRIAD_supradom"/>
</dbReference>
<dbReference type="GO" id="GO:0008270">
    <property type="term" value="F:zinc ion binding"/>
    <property type="evidence" value="ECO:0007669"/>
    <property type="project" value="UniProtKB-KW"/>
</dbReference>
<keyword evidence="9" id="KW-0863">Zinc-finger</keyword>
<organism evidence="13 14">
    <name type="scientific">Brassica cretica</name>
    <name type="common">Mustard</name>
    <dbReference type="NCBI Taxonomy" id="69181"/>
    <lineage>
        <taxon>Eukaryota</taxon>
        <taxon>Viridiplantae</taxon>
        <taxon>Streptophyta</taxon>
        <taxon>Embryophyta</taxon>
        <taxon>Tracheophyta</taxon>
        <taxon>Spermatophyta</taxon>
        <taxon>Magnoliopsida</taxon>
        <taxon>eudicotyledons</taxon>
        <taxon>Gunneridae</taxon>
        <taxon>Pentapetalae</taxon>
        <taxon>rosids</taxon>
        <taxon>malvids</taxon>
        <taxon>Brassicales</taxon>
        <taxon>Brassicaceae</taxon>
        <taxon>Brassiceae</taxon>
        <taxon>Brassica</taxon>
    </lineage>
</organism>
<dbReference type="PROSITE" id="PS01358">
    <property type="entry name" value="ZF_RANBP2_1"/>
    <property type="match status" value="1"/>
</dbReference>
<dbReference type="InterPro" id="IPR048962">
    <property type="entry name" value="ARIH1-like_UBL"/>
</dbReference>
<dbReference type="Pfam" id="PF21235">
    <property type="entry name" value="UBA_ARI1"/>
    <property type="match status" value="1"/>
</dbReference>
<dbReference type="InterPro" id="IPR002867">
    <property type="entry name" value="IBR_dom"/>
</dbReference>
<keyword evidence="7" id="KW-0479">Metal-binding</keyword>
<evidence type="ECO:0000256" key="10">
    <source>
        <dbReference type="ARBA" id="ARBA00022786"/>
    </source>
</evidence>
<keyword evidence="11" id="KW-0862">Zinc</keyword>
<dbReference type="GO" id="GO:0016567">
    <property type="term" value="P:protein ubiquitination"/>
    <property type="evidence" value="ECO:0007669"/>
    <property type="project" value="InterPro"/>
</dbReference>
<dbReference type="Gene3D" id="1.20.120.1750">
    <property type="match status" value="1"/>
</dbReference>
<dbReference type="InterPro" id="IPR001876">
    <property type="entry name" value="Znf_RanBP2"/>
</dbReference>
<proteinExistence type="inferred from homology"/>
<keyword evidence="6" id="KW-0808">Transferase</keyword>
<reference evidence="13" key="1">
    <citation type="submission" date="2019-12" db="EMBL/GenBank/DDBJ databases">
        <title>Genome sequencing and annotation of Brassica cretica.</title>
        <authorList>
            <person name="Studholme D.J."/>
            <person name="Sarris P."/>
        </authorList>
    </citation>
    <scope>NUCLEOTIDE SEQUENCE</scope>
    <source>
        <strain evidence="13">PFS-109/04</strain>
        <tissue evidence="13">Leaf</tissue>
    </source>
</reference>
<evidence type="ECO:0000256" key="5">
    <source>
        <dbReference type="ARBA" id="ARBA00012251"/>
    </source>
</evidence>
<sequence>MNKQINDISEIFCVSNSDVTALLMKLRWNSQLLSERLCQENNKLSTESDFVTDSNQDLFDSDSSCDGKVSTPFCSHEFSINYWSKYLEKNKKKYTISCPLQGCPAEVEWDAIENLTVRKKNRYDEYVLRSYLEKSTRQIKQCPAQGCSYFIEFPSRINAEEYGLNVVCLCGHTFCWRCSLESHNPVTCNNASGWLSRDLKKLSVSMDDTSCLDRWEACEASMEKARSELQAFEESNNTTLREGLMLIVQCRQFLKWSCVYEYIHLEHEDSKKDFLRFLQDYASTLVQSFSETLKEERAKALSETTLEEVTCSKGNLYDVTISIGNYFYNFAKALQDGLDVVEVRHYDDFSPCWLCDRCTYANTWLHKVCQMCYEFPVEKPSGSFLNKVSS</sequence>
<evidence type="ECO:0000256" key="3">
    <source>
        <dbReference type="ARBA" id="ARBA00004906"/>
    </source>
</evidence>
<evidence type="ECO:0000313" key="14">
    <source>
        <dbReference type="Proteomes" id="UP000712600"/>
    </source>
</evidence>
<dbReference type="Proteomes" id="UP000712600">
    <property type="component" value="Unassembled WGS sequence"/>
</dbReference>
<dbReference type="PANTHER" id="PTHR11685">
    <property type="entry name" value="RBR FAMILY RING FINGER AND IBR DOMAIN-CONTAINING"/>
    <property type="match status" value="1"/>
</dbReference>
<dbReference type="Pfam" id="PF01485">
    <property type="entry name" value="IBR"/>
    <property type="match status" value="1"/>
</dbReference>
<evidence type="ECO:0000256" key="8">
    <source>
        <dbReference type="ARBA" id="ARBA00022737"/>
    </source>
</evidence>
<comment type="caution">
    <text evidence="13">The sequence shown here is derived from an EMBL/GenBank/DDBJ whole genome shotgun (WGS) entry which is preliminary data.</text>
</comment>
<evidence type="ECO:0000256" key="7">
    <source>
        <dbReference type="ARBA" id="ARBA00022723"/>
    </source>
</evidence>
<evidence type="ECO:0000256" key="4">
    <source>
        <dbReference type="ARBA" id="ARBA00005884"/>
    </source>
</evidence>
<comment type="similarity">
    <text evidence="4">Belongs to the RBR family. Ariadne subfamily.</text>
</comment>
<dbReference type="EC" id="2.3.2.31" evidence="5"/>
<name>A0A8S9PDE8_BRACR</name>
<evidence type="ECO:0000256" key="6">
    <source>
        <dbReference type="ARBA" id="ARBA00022679"/>
    </source>
</evidence>
<evidence type="ECO:0000256" key="9">
    <source>
        <dbReference type="ARBA" id="ARBA00022771"/>
    </source>
</evidence>
<evidence type="ECO:0000259" key="12">
    <source>
        <dbReference type="PROSITE" id="PS51873"/>
    </source>
</evidence>